<reference evidence="1" key="1">
    <citation type="submission" date="2018-10" db="EMBL/GenBank/DDBJ databases">
        <title>Hidden diversity of soil giant viruses.</title>
        <authorList>
            <person name="Schulz F."/>
            <person name="Alteio L."/>
            <person name="Goudeau D."/>
            <person name="Ryan E.M."/>
            <person name="Malmstrom R.R."/>
            <person name="Blanchard J."/>
            <person name="Woyke T."/>
        </authorList>
    </citation>
    <scope>NUCLEOTIDE SEQUENCE</scope>
    <source>
        <strain evidence="1">SMV1</strain>
    </source>
</reference>
<gene>
    <name evidence="1" type="ORF">Solumvirus4_19</name>
</gene>
<proteinExistence type="predicted"/>
<accession>A0A3G5AJ32</accession>
<evidence type="ECO:0000313" key="1">
    <source>
        <dbReference type="EMBL" id="AYV86321.1"/>
    </source>
</evidence>
<dbReference type="GO" id="GO:0008168">
    <property type="term" value="F:methyltransferase activity"/>
    <property type="evidence" value="ECO:0007669"/>
    <property type="project" value="UniProtKB-KW"/>
</dbReference>
<dbReference type="GO" id="GO:0032259">
    <property type="term" value="P:methylation"/>
    <property type="evidence" value="ECO:0007669"/>
    <property type="project" value="UniProtKB-KW"/>
</dbReference>
<keyword evidence="1" id="KW-0489">Methyltransferase</keyword>
<dbReference type="EMBL" id="MK072501">
    <property type="protein sequence ID" value="AYV86321.1"/>
    <property type="molecule type" value="Genomic_DNA"/>
</dbReference>
<dbReference type="Gene3D" id="3.40.50.150">
    <property type="entry name" value="Vaccinia Virus protein VP39"/>
    <property type="match status" value="1"/>
</dbReference>
<dbReference type="SUPFAM" id="SSF53335">
    <property type="entry name" value="S-adenosyl-L-methionine-dependent methyltransferases"/>
    <property type="match status" value="1"/>
</dbReference>
<name>A0A3G5AJ32_9VIRU</name>
<organism evidence="1">
    <name type="scientific">Solumvirus sp</name>
    <dbReference type="NCBI Taxonomy" id="2487773"/>
    <lineage>
        <taxon>Viruses</taxon>
        <taxon>Pithoviruses</taxon>
    </lineage>
</organism>
<protein>
    <submittedName>
        <fullName evidence="1">Methyltransferase domain-containing protein</fullName>
    </submittedName>
</protein>
<sequence length="567" mass="64632">MSSVINTSPTMSSKPPLISTTKEIMSPIGIGDLLIQWAVIVEHKLDISLKLANTTLVEYRNGSDAYKIFIEKLLKGIIKVKFRWGEPESLHHLIDEYKINNPEVLHSLFPFDKTSFMNRWDNGYIVIHTKSRLEGEILDAKELQRFVDTFYTKSTIILLGEREITSNLENNRHKTNSLYTTLLKLNKNNKVIDLTVDQIQEVPNMDIFLSDVSIMNQAKCNINFGIGGNFVMSTLLTKRSISYISNTQYKYFTNFNGGIKHKFYRKLSPMIDSVIDELGDKFLVTKYGSAGEPPKSRLSVNNPVAESPKSRLLPPSAGQGIYPLTQHGCITCIICDYKSSAQEFKEFKSEDLFGTGALIRNKCPKCDAIFGPQKFLALSDILFTKDYIELKSKHPDSDMTGMWSDLMALCDYDKTKRYLFYGVYDPINITHFISMGYNVIGYNPHLTKNTSNLFITSPEELKLFRFDYILSINSLAYCRDPIKDLSLLEKILNPGGRMAHSTICFDYAVENSHYHLCFFLGKSVDIMAKRIDLKYNLSKNIQLNGHNTSCIIFEKKRVDNTIGLHPM</sequence>
<keyword evidence="1" id="KW-0808">Transferase</keyword>
<dbReference type="InterPro" id="IPR029063">
    <property type="entry name" value="SAM-dependent_MTases_sf"/>
</dbReference>